<evidence type="ECO:0000256" key="7">
    <source>
        <dbReference type="ARBA" id="ARBA00022679"/>
    </source>
</evidence>
<evidence type="ECO:0000313" key="10">
    <source>
        <dbReference type="Proteomes" id="UP001367508"/>
    </source>
</evidence>
<dbReference type="GO" id="GO:0005737">
    <property type="term" value="C:cytoplasm"/>
    <property type="evidence" value="ECO:0007669"/>
    <property type="project" value="UniProtKB-SubCell"/>
</dbReference>
<dbReference type="GO" id="GO:0032259">
    <property type="term" value="P:methylation"/>
    <property type="evidence" value="ECO:0007669"/>
    <property type="project" value="UniProtKB-KW"/>
</dbReference>
<keyword evidence="8" id="KW-0539">Nucleus</keyword>
<dbReference type="FunFam" id="3.40.50.150:FF:000301">
    <property type="entry name" value="Calmodulin-lysine N-methyltransferase isoform B"/>
    <property type="match status" value="1"/>
</dbReference>
<dbReference type="EMBL" id="JAYMYQ010000001">
    <property type="protein sequence ID" value="KAK7360208.1"/>
    <property type="molecule type" value="Genomic_DNA"/>
</dbReference>
<protein>
    <recommendedName>
        <fullName evidence="4">Calmodulin-lysine N-methyltransferase</fullName>
        <ecNumber evidence="3">2.1.1.60</ecNumber>
    </recommendedName>
</protein>
<sequence>MGLKHKVVLLHNAILEQLSLGIGSTHYAVANFASKIKSQAMDTCCFSEKRAMENRTNEKASSLRWKILRRALLTHSSPPNPDEQSQMIIKRISRRISHGFNLIPSHVIDDEPDSNKRGDSSTRDARVCYTLPIPDAPQLFLTQRVDNCADLGDFEICNRYNIDNTGLVCNWPSEDVLAYYCLSHADIFRSKKVIELGSGYGLAGFVIAASTEASEVVISDGNPQVVDYTQHNIEANSGAFGDTVVKSMMLHWNQEDTSNVADAFDIIVASDCTFFKDFHRGLARIVKHLLSKAGSSEAIFLCPKRGNSLDLFLEVAKENALHFSVTENYDKEVWKRHEGFMNEDRDSWPSYEKGHSYPLLIRITL</sequence>
<proteinExistence type="predicted"/>
<evidence type="ECO:0000256" key="6">
    <source>
        <dbReference type="ARBA" id="ARBA00022603"/>
    </source>
</evidence>
<keyword evidence="5" id="KW-0963">Cytoplasm</keyword>
<name>A0AAN9MXG3_CANGL</name>
<dbReference type="PANTHER" id="PTHR13539">
    <property type="entry name" value="CALMODULIN-LYSINE N-METHYLTRANSFERASE"/>
    <property type="match status" value="1"/>
</dbReference>
<evidence type="ECO:0000256" key="5">
    <source>
        <dbReference type="ARBA" id="ARBA00022490"/>
    </source>
</evidence>
<evidence type="ECO:0000313" key="9">
    <source>
        <dbReference type="EMBL" id="KAK7360208.1"/>
    </source>
</evidence>
<dbReference type="EC" id="2.1.1.60" evidence="3"/>
<dbReference type="InterPro" id="IPR029063">
    <property type="entry name" value="SAM-dependent_MTases_sf"/>
</dbReference>
<reference evidence="9 10" key="1">
    <citation type="submission" date="2024-01" db="EMBL/GenBank/DDBJ databases">
        <title>The genomes of 5 underutilized Papilionoideae crops provide insights into root nodulation and disease resistanc.</title>
        <authorList>
            <person name="Jiang F."/>
        </authorList>
    </citation>
    <scope>NUCLEOTIDE SEQUENCE [LARGE SCALE GENOMIC DNA]</scope>
    <source>
        <strain evidence="9">LVBAO_FW01</strain>
        <tissue evidence="9">Leaves</tissue>
    </source>
</reference>
<organism evidence="9 10">
    <name type="scientific">Canavalia gladiata</name>
    <name type="common">Sword bean</name>
    <name type="synonym">Dolichos gladiatus</name>
    <dbReference type="NCBI Taxonomy" id="3824"/>
    <lineage>
        <taxon>Eukaryota</taxon>
        <taxon>Viridiplantae</taxon>
        <taxon>Streptophyta</taxon>
        <taxon>Embryophyta</taxon>
        <taxon>Tracheophyta</taxon>
        <taxon>Spermatophyta</taxon>
        <taxon>Magnoliopsida</taxon>
        <taxon>eudicotyledons</taxon>
        <taxon>Gunneridae</taxon>
        <taxon>Pentapetalae</taxon>
        <taxon>rosids</taxon>
        <taxon>fabids</taxon>
        <taxon>Fabales</taxon>
        <taxon>Fabaceae</taxon>
        <taxon>Papilionoideae</taxon>
        <taxon>50 kb inversion clade</taxon>
        <taxon>NPAAA clade</taxon>
        <taxon>indigoferoid/millettioid clade</taxon>
        <taxon>Phaseoleae</taxon>
        <taxon>Canavalia</taxon>
    </lineage>
</organism>
<dbReference type="InterPro" id="IPR025800">
    <property type="entry name" value="CaM-Lys-N-MeTrfase"/>
</dbReference>
<accession>A0AAN9MXG3</accession>
<keyword evidence="10" id="KW-1185">Reference proteome</keyword>
<evidence type="ECO:0000256" key="1">
    <source>
        <dbReference type="ARBA" id="ARBA00004123"/>
    </source>
</evidence>
<evidence type="ECO:0000256" key="4">
    <source>
        <dbReference type="ARBA" id="ARBA00020594"/>
    </source>
</evidence>
<comment type="subcellular location">
    <subcellularLocation>
        <location evidence="2">Cytoplasm</location>
    </subcellularLocation>
    <subcellularLocation>
        <location evidence="1">Nucleus</location>
    </subcellularLocation>
</comment>
<dbReference type="CDD" id="cd02440">
    <property type="entry name" value="AdoMet_MTases"/>
    <property type="match status" value="1"/>
</dbReference>
<keyword evidence="7" id="KW-0808">Transferase</keyword>
<dbReference type="Gene3D" id="3.40.50.150">
    <property type="entry name" value="Vaccinia Virus protein VP39"/>
    <property type="match status" value="1"/>
</dbReference>
<dbReference type="GO" id="GO:0018025">
    <property type="term" value="F:calmodulin-lysine N-methyltransferase activity"/>
    <property type="evidence" value="ECO:0007669"/>
    <property type="project" value="UniProtKB-EC"/>
</dbReference>
<dbReference type="InterPro" id="IPR019410">
    <property type="entry name" value="Methyltransf_16"/>
</dbReference>
<dbReference type="GO" id="GO:0005634">
    <property type="term" value="C:nucleus"/>
    <property type="evidence" value="ECO:0007669"/>
    <property type="project" value="UniProtKB-SubCell"/>
</dbReference>
<dbReference type="SUPFAM" id="SSF53335">
    <property type="entry name" value="S-adenosyl-L-methionine-dependent methyltransferases"/>
    <property type="match status" value="1"/>
</dbReference>
<keyword evidence="6" id="KW-0489">Methyltransferase</keyword>
<comment type="caution">
    <text evidence="9">The sequence shown here is derived from an EMBL/GenBank/DDBJ whole genome shotgun (WGS) entry which is preliminary data.</text>
</comment>
<evidence type="ECO:0000256" key="8">
    <source>
        <dbReference type="ARBA" id="ARBA00023242"/>
    </source>
</evidence>
<dbReference type="Pfam" id="PF10294">
    <property type="entry name" value="Methyltransf_16"/>
    <property type="match status" value="1"/>
</dbReference>
<dbReference type="AlphaFoldDB" id="A0AAN9MXG3"/>
<evidence type="ECO:0000256" key="3">
    <source>
        <dbReference type="ARBA" id="ARBA00011914"/>
    </source>
</evidence>
<dbReference type="PANTHER" id="PTHR13539:SF3">
    <property type="entry name" value="CALMODULIN-LYSINE N-METHYLTRANSFERASE"/>
    <property type="match status" value="1"/>
</dbReference>
<dbReference type="Proteomes" id="UP001367508">
    <property type="component" value="Unassembled WGS sequence"/>
</dbReference>
<gene>
    <name evidence="9" type="ORF">VNO77_02190</name>
</gene>
<evidence type="ECO:0000256" key="2">
    <source>
        <dbReference type="ARBA" id="ARBA00004496"/>
    </source>
</evidence>